<dbReference type="EC" id="2.7.7.49" evidence="1"/>
<feature type="compositionally biased region" description="Polar residues" evidence="8">
    <location>
        <begin position="3055"/>
        <end position="3077"/>
    </location>
</feature>
<dbReference type="Gene3D" id="3.30.70.270">
    <property type="match status" value="2"/>
</dbReference>
<evidence type="ECO:0000313" key="11">
    <source>
        <dbReference type="EMBL" id="CAF3424374.1"/>
    </source>
</evidence>
<evidence type="ECO:0000256" key="8">
    <source>
        <dbReference type="SAM" id="MobiDB-lite"/>
    </source>
</evidence>
<evidence type="ECO:0000256" key="4">
    <source>
        <dbReference type="ARBA" id="ARBA00022722"/>
    </source>
</evidence>
<dbReference type="InterPro" id="IPR012337">
    <property type="entry name" value="RNaseH-like_sf"/>
</dbReference>
<feature type="compositionally biased region" description="Polar residues" evidence="8">
    <location>
        <begin position="135"/>
        <end position="151"/>
    </location>
</feature>
<feature type="region of interest" description="Disordered" evidence="8">
    <location>
        <begin position="1"/>
        <end position="30"/>
    </location>
</feature>
<feature type="compositionally biased region" description="Basic residues" evidence="8">
    <location>
        <begin position="630"/>
        <end position="643"/>
    </location>
</feature>
<evidence type="ECO:0000313" key="12">
    <source>
        <dbReference type="Proteomes" id="UP000663865"/>
    </source>
</evidence>
<dbReference type="PROSITE" id="PS50878">
    <property type="entry name" value="RT_POL"/>
    <property type="match status" value="1"/>
</dbReference>
<dbReference type="PANTHER" id="PTHR37984">
    <property type="entry name" value="PROTEIN CBG26694"/>
    <property type="match status" value="1"/>
</dbReference>
<dbReference type="Gene3D" id="3.10.10.10">
    <property type="entry name" value="HIV Type 1 Reverse Transcriptase, subunit A, domain 1"/>
    <property type="match status" value="1"/>
</dbReference>
<feature type="compositionally biased region" description="Basic and acidic residues" evidence="8">
    <location>
        <begin position="782"/>
        <end position="792"/>
    </location>
</feature>
<feature type="region of interest" description="Disordered" evidence="8">
    <location>
        <begin position="740"/>
        <end position="799"/>
    </location>
</feature>
<dbReference type="CDD" id="cd00303">
    <property type="entry name" value="retropepsin_like"/>
    <property type="match status" value="1"/>
</dbReference>
<dbReference type="GO" id="GO:0003676">
    <property type="term" value="F:nucleic acid binding"/>
    <property type="evidence" value="ECO:0007669"/>
    <property type="project" value="InterPro"/>
</dbReference>
<feature type="compositionally biased region" description="Polar residues" evidence="8">
    <location>
        <begin position="2831"/>
        <end position="2847"/>
    </location>
</feature>
<dbReference type="GO" id="GO:0004519">
    <property type="term" value="F:endonuclease activity"/>
    <property type="evidence" value="ECO:0007669"/>
    <property type="project" value="UniProtKB-KW"/>
</dbReference>
<feature type="region of interest" description="Disordered" evidence="8">
    <location>
        <begin position="2958"/>
        <end position="3008"/>
    </location>
</feature>
<dbReference type="Pfam" id="PF17917">
    <property type="entry name" value="RT_RNaseH"/>
    <property type="match status" value="1"/>
</dbReference>
<name>A0A818BVN0_9BILA</name>
<dbReference type="SUPFAM" id="SSF56672">
    <property type="entry name" value="DNA/RNA polymerases"/>
    <property type="match status" value="1"/>
</dbReference>
<protein>
    <recommendedName>
        <fullName evidence="1">RNA-directed DNA polymerase</fullName>
        <ecNumber evidence="1">2.7.7.49</ecNumber>
    </recommendedName>
</protein>
<comment type="caution">
    <text evidence="11">The sequence shown here is derived from an EMBL/GenBank/DDBJ whole genome shotgun (WGS) entry which is preliminary data.</text>
</comment>
<feature type="compositionally biased region" description="Basic and acidic residues" evidence="8">
    <location>
        <begin position="71"/>
        <end position="80"/>
    </location>
</feature>
<dbReference type="Gene3D" id="3.30.420.10">
    <property type="entry name" value="Ribonuclease H-like superfamily/Ribonuclease H"/>
    <property type="match status" value="1"/>
</dbReference>
<evidence type="ECO:0000256" key="5">
    <source>
        <dbReference type="ARBA" id="ARBA00022759"/>
    </source>
</evidence>
<keyword evidence="4" id="KW-0540">Nuclease</keyword>
<dbReference type="SUPFAM" id="SSF53098">
    <property type="entry name" value="Ribonuclease H-like"/>
    <property type="match status" value="1"/>
</dbReference>
<feature type="region of interest" description="Disordered" evidence="8">
    <location>
        <begin position="622"/>
        <end position="643"/>
    </location>
</feature>
<keyword evidence="7" id="KW-0695">RNA-directed DNA polymerase</keyword>
<dbReference type="InterPro" id="IPR043128">
    <property type="entry name" value="Rev_trsase/Diguanyl_cyclase"/>
</dbReference>
<dbReference type="PROSITE" id="PS50994">
    <property type="entry name" value="INTEGRASE"/>
    <property type="match status" value="1"/>
</dbReference>
<evidence type="ECO:0000256" key="6">
    <source>
        <dbReference type="ARBA" id="ARBA00022801"/>
    </source>
</evidence>
<dbReference type="Proteomes" id="UP000663865">
    <property type="component" value="Unassembled WGS sequence"/>
</dbReference>
<dbReference type="InterPro" id="IPR050951">
    <property type="entry name" value="Retrovirus_Pol_polyprotein"/>
</dbReference>
<dbReference type="CDD" id="cd09274">
    <property type="entry name" value="RNase_HI_RT_Ty3"/>
    <property type="match status" value="1"/>
</dbReference>
<reference evidence="11" key="1">
    <citation type="submission" date="2021-02" db="EMBL/GenBank/DDBJ databases">
        <authorList>
            <person name="Nowell W R."/>
        </authorList>
    </citation>
    <scope>NUCLEOTIDE SEQUENCE</scope>
</reference>
<dbReference type="GO" id="GO:0003964">
    <property type="term" value="F:RNA-directed DNA polymerase activity"/>
    <property type="evidence" value="ECO:0007669"/>
    <property type="project" value="UniProtKB-KW"/>
</dbReference>
<dbReference type="SUPFAM" id="SSF50630">
    <property type="entry name" value="Acid proteases"/>
    <property type="match status" value="2"/>
</dbReference>
<feature type="domain" description="Integrase catalytic" evidence="10">
    <location>
        <begin position="2484"/>
        <end position="2641"/>
    </location>
</feature>
<keyword evidence="2" id="KW-0808">Transferase</keyword>
<dbReference type="Pfam" id="PF00665">
    <property type="entry name" value="rve"/>
    <property type="match status" value="1"/>
</dbReference>
<feature type="compositionally biased region" description="Basic and acidic residues" evidence="8">
    <location>
        <begin position="8"/>
        <end position="28"/>
    </location>
</feature>
<feature type="region of interest" description="Disordered" evidence="8">
    <location>
        <begin position="124"/>
        <end position="168"/>
    </location>
</feature>
<dbReference type="InterPro" id="IPR041373">
    <property type="entry name" value="RT_RNaseH"/>
</dbReference>
<dbReference type="InterPro" id="IPR043502">
    <property type="entry name" value="DNA/RNA_pol_sf"/>
</dbReference>
<feature type="domain" description="Reverse transcriptase" evidence="9">
    <location>
        <begin position="1444"/>
        <end position="1634"/>
    </location>
</feature>
<evidence type="ECO:0000256" key="2">
    <source>
        <dbReference type="ARBA" id="ARBA00022679"/>
    </source>
</evidence>
<dbReference type="InterPro" id="IPR001584">
    <property type="entry name" value="Integrase_cat-core"/>
</dbReference>
<dbReference type="InterPro" id="IPR000477">
    <property type="entry name" value="RT_dom"/>
</dbReference>
<feature type="compositionally biased region" description="Acidic residues" evidence="8">
    <location>
        <begin position="2792"/>
        <end position="2818"/>
    </location>
</feature>
<feature type="region of interest" description="Disordered" evidence="8">
    <location>
        <begin position="3052"/>
        <end position="3111"/>
    </location>
</feature>
<dbReference type="InterPro" id="IPR036397">
    <property type="entry name" value="RNaseH_sf"/>
</dbReference>
<feature type="region of interest" description="Disordered" evidence="8">
    <location>
        <begin position="2792"/>
        <end position="2858"/>
    </location>
</feature>
<evidence type="ECO:0000256" key="7">
    <source>
        <dbReference type="ARBA" id="ARBA00022918"/>
    </source>
</evidence>
<keyword evidence="6" id="KW-0378">Hydrolase</keyword>
<accession>A0A818BVN0</accession>
<dbReference type="GO" id="GO:0015074">
    <property type="term" value="P:DNA integration"/>
    <property type="evidence" value="ECO:0007669"/>
    <property type="project" value="InterPro"/>
</dbReference>
<feature type="region of interest" description="Disordered" evidence="8">
    <location>
        <begin position="46"/>
        <end position="85"/>
    </location>
</feature>
<dbReference type="EMBL" id="CAJNYV010001471">
    <property type="protein sequence ID" value="CAF3424374.1"/>
    <property type="molecule type" value="Genomic_DNA"/>
</dbReference>
<keyword evidence="3" id="KW-0548">Nucleotidyltransferase</keyword>
<proteinExistence type="predicted"/>
<dbReference type="Gene3D" id="2.40.70.10">
    <property type="entry name" value="Acid Proteases"/>
    <property type="match status" value="2"/>
</dbReference>
<organism evidence="11 12">
    <name type="scientific">Rotaria socialis</name>
    <dbReference type="NCBI Taxonomy" id="392032"/>
    <lineage>
        <taxon>Eukaryota</taxon>
        <taxon>Metazoa</taxon>
        <taxon>Spiralia</taxon>
        <taxon>Gnathifera</taxon>
        <taxon>Rotifera</taxon>
        <taxon>Eurotatoria</taxon>
        <taxon>Bdelloidea</taxon>
        <taxon>Philodinida</taxon>
        <taxon>Philodinidae</taxon>
        <taxon>Rotaria</taxon>
    </lineage>
</organism>
<feature type="region of interest" description="Disordered" evidence="8">
    <location>
        <begin position="3120"/>
        <end position="3139"/>
    </location>
</feature>
<dbReference type="CDD" id="cd01647">
    <property type="entry name" value="RT_LTR"/>
    <property type="match status" value="1"/>
</dbReference>
<evidence type="ECO:0000259" key="9">
    <source>
        <dbReference type="PROSITE" id="PS50878"/>
    </source>
</evidence>
<dbReference type="FunFam" id="3.10.20.370:FF:000001">
    <property type="entry name" value="Retrovirus-related Pol polyprotein from transposon 17.6-like protein"/>
    <property type="match status" value="1"/>
</dbReference>
<dbReference type="GO" id="GO:0016787">
    <property type="term" value="F:hydrolase activity"/>
    <property type="evidence" value="ECO:0007669"/>
    <property type="project" value="UniProtKB-KW"/>
</dbReference>
<evidence type="ECO:0000256" key="3">
    <source>
        <dbReference type="ARBA" id="ARBA00022695"/>
    </source>
</evidence>
<dbReference type="InterPro" id="IPR021109">
    <property type="entry name" value="Peptidase_aspartic_dom_sf"/>
</dbReference>
<dbReference type="PANTHER" id="PTHR37984:SF5">
    <property type="entry name" value="PROTEIN NYNRIN-LIKE"/>
    <property type="match status" value="1"/>
</dbReference>
<evidence type="ECO:0000259" key="10">
    <source>
        <dbReference type="PROSITE" id="PS50994"/>
    </source>
</evidence>
<gene>
    <name evidence="11" type="ORF">KIK155_LOCUS10247</name>
</gene>
<feature type="compositionally biased region" description="Low complexity" evidence="8">
    <location>
        <begin position="2899"/>
        <end position="2909"/>
    </location>
</feature>
<feature type="compositionally biased region" description="Low complexity" evidence="8">
    <location>
        <begin position="749"/>
        <end position="764"/>
    </location>
</feature>
<sequence length="3139" mass="360439">MAEFQGENVREVKDQEDGRSFDNREDRGPNYITEIIREHLMNTGFDNVATGNNNDDDNVFTEGPQDPTSLTRDHEDRDQQSNRPDQVTIRRSELNTIMEQRAHWLQLLAQVESGEAEVIIHDKTTNKPPKHRDTNNPFNDDTPKVTTQGDNLVNKDKPSVRPKSQPRIDDDVKTYAEVCKTDTEPRPSVHRTVTSNTNQTFTMPTHTNVHTMQYPYNIPPYPYAHPSYVNNTMMPPFMAPNTVPPYIINQSRISNPPEMPTFKSKTLKHFQSYLTYFENYCTEHYGPSRNTWNSLLINKMAKDIKAVLPSEAEFEWEFDKVVSYIQDYIKLVGEKEEHNKVSIFLEMKKDANDSVTVFSAKLLQAFKEAYPQDADKSNNNSTLIERYIHALSEEAQDFIQTQTAVHKSMGEHLSYEAHVRLAERYEKHIKPRQQQLSKNIANNTPNKFYNTNYKQQNTNYHKAVQEVPTEGELDRAQQWVQDFENINLAMPPPNFNANVPTNVQIQPMYMPPYPVQNFSTVYPGALPLQQAQVQTENKPKDVPPVKNTPPGVCNYCERKGHNREQCRLLAVRVKEPYAVWCNRCYNRNHRDIHCTYQVKPRFTKSRSSYTKGYQSSTYHIKQSSLPSNHQHNHSKTFTNSKHHTSTYKLNKELYARLSKLSRDLRAKVLNTYHANDPKNNFIICPHFDNNNNKECYYCKHTHPEVLRLEKIIASYDRNLCRVKSNKVDTQVNTVNHQVTTGPSATLSINNNTVHNSNKNNQSKIKSNKPKSRKQNKKVNNAQREKVNSHEKFMNNNQNRKNKLAERINIKKANLLNPLPDLTVNDTDKVMAKLNSKWVGVMDEQHNKTLTISGGDHEDVTFVGSSEPFLPNSLSVIQTLTAPQPRTYAIRNKVHRLRVTNESFNTPTSVKNVTPNLFWVNVNNKFIHSLVDTGSEYSSVRQDIVQQLNLEIMPLTSHQQNYSMGLGGKIPIVGIVLLNVQFCDVDLKLHQFKVIPCINTETDPLVLGHDFLVAKELIYCGDRRMLRGYYSNNIIWSYQSQENSVTRILSNIPCYTKNALRVQPKDTNETDINMDLPSYLLNNPYNYEIENLSYGIELNLVRPLNIHDKSYPDPNKYNIRYYTAYPNNFYVLDPEAPKIKLENQTNKVLTYKNNALLGKAYNIRIIYMNMPDVESELKNKYVLLVNNGVYVPPPKLYECMTKVNNLIKSQEDHCDNKDDFNTNNNLNINDPLEIDTNNTNMFSINNSLHADNRKVSSTLVSDNFPINSISNGEDDFSIHSVGLTDPAQYYYTNHNNSSLNINAILNDLQLSRVNDGNNMSYIKNSDTVIDNNTVVKSTNDQDTDDVLLSEFNIPDEFNLKEPSEWTKDSLAEGVTIGDCSDEMKNKFLELLWEFKDTVSNSTTVAPSNLPEVHLMPKSNEVVYTPQYKFGNAVALEVEEIVEQLHKDKIVEFSNSLFNNPIHLVRKKDGTGRVCIDMRRTNLILERPSPSPLPSVEDVMSELHGMQVYSVLDLLSGFFQINLSPESRKYTAFTSVHRYQYVRLPFGCSASPIEFTRLLNIALHDILVPIKLSGDDKPRIHCKIYVDDLFLFSKNHNDHLELLRMLFKLLNDNNLKLKLSKCTFMSDTVSFLGFKFGQNCVEKEKKYVEKILKLPKPETIKDVMRFLGSCVYIHRFIKQYASIARPLTSVATTCKKKMRGKVEWTPEMEEAYEKLKDYVAEEVSLVYPDFSKGASPLIIAADASKVGTGGVLMQCQNGTEEIIAFTSSTFTPTQSRYSTTELEIIALKASIRAFHSFINGRHFILRSDHAPLLHLVSLRPFNARIARTLEFLSNYDYEVHWVAGINNTIPDMLSRTFSWQQTEKQMQLDEYVFNYEHLPVEKNVYVTLSPAGGDSLLFALMQGYHDICQTDYIVRYGEVKDLRKTLYDEITDHKDRYHLDITRKDTHWTALKNNQHPLPLVFIQAFANLHGIDIEMYYGLDTPIIFKGVYVGKDKNNTHAGKKIMIQSIANNHFNLLRYKEPVCEATISYANYLKGKNITTIENVITIGELLCKDESTDYDALFVEQLDFETLTNFTHSNNYDKTENDILHRQQLIENIKQNLKPIEQIGLANITDNTNKLIELKHPAISCDKAYEQEMNGEFREVHPESYGNWYSRCCAHEYSTECFIPVVCGTVRFCANLDTGSSCSVLSLSVAKKLFEQGSLKKLYDTEIKLICAGGLTQVINTRIVTADISIGTAQLSGVKFILLPEDMMFSCAIIGNEILSSKGIELDFGARVVEYDESVIVELARLKHPRFYSYAHLPPVENNAVLPVTPEPYIKLNDRYTHEEINEIFYKVTINESAKPELTLDHFIGLTDLEELQNSTKELRNLKKIMQYSNFKLPSYLSHYNHVKNNLIMVDNILYFKKDPYDPVPVLPTNCVITMALRIHDKYSHCGRDKLVDLVKTIAYHVKLAQLIGRICSSCPICLLKKAHPLKHTAPTIKIQSHYPYELVMGDLLSMPQQGRYKYILTVVDHFSKYAAAWPLKDKSSQTVADAFEHHILPTFLMPPFSFLSDNGREFTSKIFKDMLAKHNIKQLHSSSYHPESHGAIERLNRTSAQLLRVHSADTLDWPSILQETINHYNQSRHDTLKTSPAAFILSKAHKTRKQPTLNKKDTQYWRVGNPSFKSYRVGSLVMKIIPKIGNRDVYKLQNLYSGPYRILHVHDGGTSYSIRSIDDRSIIANVHHSQLRLWILPDKVLMKNPDFYEYYNFYRPLTPLEAHRYSEECEPLEDREFVRNWRPSDDSCEIPTEELTDEFDEDQEQQNTDSNDDNESVEEESNERPEVFYPLYSYTPSNNTFVPPSNQIPRNSGLGGSNLDQQTKPPCHLNSTPFANLNQPQGYNTNNFPDSVTKRFPPTDVNNKIPPNNLNNDKSARPYENKLPPLMPPQIDKEMSPIIPIPHIFTPTPASLAYPAQLHTPEINQSPPYQPRQIFTPPISSAYHSSHHQSPPKYASPSTELNKSPNKHYPSPNSYFNLTPNKAPIINKDNVNKESYTPPYGNKFYQNLLNQCPKEEFSSPSLKNPNFSFSHTHHPNQLSRGPSPDQRKSPEARTISIGENEFTFQTESPPNIMDNDLIQRYKIPSPSIMKTRAQTRKELEKQ</sequence>
<evidence type="ECO:0000256" key="1">
    <source>
        <dbReference type="ARBA" id="ARBA00012493"/>
    </source>
</evidence>
<feature type="compositionally biased region" description="Basic residues" evidence="8">
    <location>
        <begin position="765"/>
        <end position="776"/>
    </location>
</feature>
<keyword evidence="5" id="KW-0255">Endonuclease</keyword>
<feature type="region of interest" description="Disordered" evidence="8">
    <location>
        <begin position="2894"/>
        <end position="2918"/>
    </location>
</feature>
<dbReference type="Pfam" id="PF00078">
    <property type="entry name" value="RVT_1"/>
    <property type="match status" value="1"/>
</dbReference>